<accession>A0ABX2SXM2</accession>
<reference evidence="4 5" key="1">
    <citation type="submission" date="2020-07" db="EMBL/GenBank/DDBJ databases">
        <title>MOT database genomes.</title>
        <authorList>
            <person name="Joseph S."/>
            <person name="Aduse-Opoku J."/>
            <person name="Hashim A."/>
            <person name="Wade W."/>
            <person name="Curtis M."/>
        </authorList>
    </citation>
    <scope>NUCLEOTIDE SEQUENCE [LARGE SCALE GENOMIC DNA]</scope>
    <source>
        <strain evidence="4 5">CIP 106318</strain>
    </source>
</reference>
<dbReference type="PROSITE" id="PS51737">
    <property type="entry name" value="RECOMBINASE_DNA_BIND"/>
    <property type="match status" value="1"/>
</dbReference>
<dbReference type="Pfam" id="PF13408">
    <property type="entry name" value="Zn_ribbon_recom"/>
    <property type="match status" value="1"/>
</dbReference>
<dbReference type="Gene3D" id="3.40.50.1390">
    <property type="entry name" value="Resolvase, N-terminal catalytic domain"/>
    <property type="match status" value="1"/>
</dbReference>
<feature type="coiled-coil region" evidence="1">
    <location>
        <begin position="369"/>
        <end position="431"/>
    </location>
</feature>
<dbReference type="InterPro" id="IPR036162">
    <property type="entry name" value="Resolvase-like_N_sf"/>
</dbReference>
<keyword evidence="1" id="KW-0175">Coiled coil</keyword>
<dbReference type="PANTHER" id="PTHR30461">
    <property type="entry name" value="DNA-INVERTASE FROM LAMBDOID PROPHAGE"/>
    <property type="match status" value="1"/>
</dbReference>
<gene>
    <name evidence="4" type="ORF">HZY85_01465</name>
</gene>
<dbReference type="InterPro" id="IPR038109">
    <property type="entry name" value="DNA_bind_recomb_sf"/>
</dbReference>
<sequence length="498" mass="58047">MKKRRVAGYARVSTDHEDQSSSYEAQMNYYESYINSRSDWDFVKMYSDEGISGTNTKKRLGFQEMVEDALKGKIDLIITKSVSRFARNTVDSLTTVRNLKEAGVEIYFEKENIWTLDSKGELLITIMSSLAQEESRSISENITWSKRKIAAEGQVHFNYRHVLGFKESKYGGFEIDEEEARIVKYIFGLFLKGENPSSIAKILTKEGIPTPAGKKIWCYTTIKGMLQNEKYKGDALLQKTFTVDYLTKKKKKNEGELPQYYVENNHEAIIDKKTFDIVQLELKRNNNRTRTSYFGKIICGCCGGSYGRHVWHSNSKYKRYIFRCNQKYKKENKCTTPSVSKEEIENWSVQAINKLIKEKNKIIKNFSLLIDMIENTGDIESEINNLEKEMENIKIEVENLIKQNSSVLQNQESYKIKYDSLVEKYENLQNKLLEKRGIIKLKIKQSADLKLFIDFLKKQEQLLINFDDKLFNTLVEKLIIHKDKKVAVEFKNNQVIEI</sequence>
<name>A0ABX2SXM2_9BACL</name>
<dbReference type="InterPro" id="IPR025827">
    <property type="entry name" value="Zn_ribbon_recom_dom"/>
</dbReference>
<feature type="domain" description="Recombinase" evidence="3">
    <location>
        <begin position="162"/>
        <end position="288"/>
    </location>
</feature>
<evidence type="ECO:0000313" key="5">
    <source>
        <dbReference type="Proteomes" id="UP000531840"/>
    </source>
</evidence>
<dbReference type="SMART" id="SM00857">
    <property type="entry name" value="Resolvase"/>
    <property type="match status" value="1"/>
</dbReference>
<dbReference type="PANTHER" id="PTHR30461:SF23">
    <property type="entry name" value="DNA RECOMBINASE-RELATED"/>
    <property type="match status" value="1"/>
</dbReference>
<dbReference type="InterPro" id="IPR050639">
    <property type="entry name" value="SSR_resolvase"/>
</dbReference>
<dbReference type="InterPro" id="IPR011109">
    <property type="entry name" value="DNA_bind_recombinase_dom"/>
</dbReference>
<dbReference type="EMBL" id="JACBYF010000002">
    <property type="protein sequence ID" value="NYS46864.1"/>
    <property type="molecule type" value="Genomic_DNA"/>
</dbReference>
<evidence type="ECO:0000259" key="3">
    <source>
        <dbReference type="PROSITE" id="PS51737"/>
    </source>
</evidence>
<dbReference type="InterPro" id="IPR006119">
    <property type="entry name" value="Resolv_N"/>
</dbReference>
<dbReference type="Pfam" id="PF00239">
    <property type="entry name" value="Resolvase"/>
    <property type="match status" value="1"/>
</dbReference>
<dbReference type="CDD" id="cd00338">
    <property type="entry name" value="Ser_Recombinase"/>
    <property type="match status" value="1"/>
</dbReference>
<organism evidence="4 5">
    <name type="scientific">Gemelliphila palaticanis</name>
    <dbReference type="NCBI Taxonomy" id="81950"/>
    <lineage>
        <taxon>Bacteria</taxon>
        <taxon>Bacillati</taxon>
        <taxon>Bacillota</taxon>
        <taxon>Bacilli</taxon>
        <taxon>Bacillales</taxon>
        <taxon>Gemellaceae</taxon>
        <taxon>Gemelliphila</taxon>
    </lineage>
</organism>
<dbReference type="PROSITE" id="PS51736">
    <property type="entry name" value="RECOMBINASES_3"/>
    <property type="match status" value="1"/>
</dbReference>
<comment type="caution">
    <text evidence="4">The sequence shown here is derived from an EMBL/GenBank/DDBJ whole genome shotgun (WGS) entry which is preliminary data.</text>
</comment>
<keyword evidence="5" id="KW-1185">Reference proteome</keyword>
<dbReference type="Proteomes" id="UP000531840">
    <property type="component" value="Unassembled WGS sequence"/>
</dbReference>
<evidence type="ECO:0000259" key="2">
    <source>
        <dbReference type="PROSITE" id="PS51736"/>
    </source>
</evidence>
<evidence type="ECO:0000256" key="1">
    <source>
        <dbReference type="SAM" id="Coils"/>
    </source>
</evidence>
<dbReference type="Pfam" id="PF07508">
    <property type="entry name" value="Recombinase"/>
    <property type="match status" value="1"/>
</dbReference>
<feature type="domain" description="Resolvase/invertase-type recombinase catalytic" evidence="2">
    <location>
        <begin position="5"/>
        <end position="153"/>
    </location>
</feature>
<proteinExistence type="predicted"/>
<dbReference type="SUPFAM" id="SSF53041">
    <property type="entry name" value="Resolvase-like"/>
    <property type="match status" value="1"/>
</dbReference>
<evidence type="ECO:0000313" key="4">
    <source>
        <dbReference type="EMBL" id="NYS46864.1"/>
    </source>
</evidence>
<dbReference type="Gene3D" id="3.90.1750.20">
    <property type="entry name" value="Putative Large Serine Recombinase, Chain B, Domain 2"/>
    <property type="match status" value="1"/>
</dbReference>
<protein>
    <submittedName>
        <fullName evidence="4">Recombinase family protein</fullName>
    </submittedName>
</protein>